<feature type="transmembrane region" description="Helical" evidence="1">
    <location>
        <begin position="283"/>
        <end position="302"/>
    </location>
</feature>
<dbReference type="AlphaFoldDB" id="A0A1J9PAZ7"/>
<dbReference type="InterPro" id="IPR040976">
    <property type="entry name" value="Pkinase_fungal"/>
</dbReference>
<dbReference type="PANTHER" id="PTHR11360:SF319">
    <property type="entry name" value="MAJOR FACILITATOR SUPERFAMILY (MFS) PROFILE DOMAIN-CONTAINING PROTEIN"/>
    <property type="match status" value="1"/>
</dbReference>
<keyword evidence="1" id="KW-0812">Transmembrane</keyword>
<feature type="transmembrane region" description="Helical" evidence="1">
    <location>
        <begin position="344"/>
        <end position="364"/>
    </location>
</feature>
<accession>A0A1J9PAZ7</accession>
<reference evidence="3 4" key="1">
    <citation type="submission" date="2015-07" db="EMBL/GenBank/DDBJ databases">
        <title>Emmonsia species relationships and genome sequence.</title>
        <authorList>
            <consortium name="The Broad Institute Genomics Platform"/>
            <person name="Cuomo C.A."/>
            <person name="Munoz J.F."/>
            <person name="Imamovic A."/>
            <person name="Priest M.E."/>
            <person name="Young S."/>
            <person name="Clay O.K."/>
            <person name="McEwen J.G."/>
        </authorList>
    </citation>
    <scope>NUCLEOTIDE SEQUENCE [LARGE SCALE GENOMIC DNA]</scope>
    <source>
        <strain evidence="3 4">UAMH 9510</strain>
    </source>
</reference>
<evidence type="ECO:0000259" key="2">
    <source>
        <dbReference type="Pfam" id="PF17667"/>
    </source>
</evidence>
<dbReference type="InterPro" id="IPR050327">
    <property type="entry name" value="Proton-linked_MCT"/>
</dbReference>
<comment type="caution">
    <text evidence="3">The sequence shown here is derived from an EMBL/GenBank/DDBJ whole genome shotgun (WGS) entry which is preliminary data.</text>
</comment>
<organism evidence="3 4">
    <name type="scientific">Emergomyces pasteurianus Ep9510</name>
    <dbReference type="NCBI Taxonomy" id="1447872"/>
    <lineage>
        <taxon>Eukaryota</taxon>
        <taxon>Fungi</taxon>
        <taxon>Dikarya</taxon>
        <taxon>Ascomycota</taxon>
        <taxon>Pezizomycotina</taxon>
        <taxon>Eurotiomycetes</taxon>
        <taxon>Eurotiomycetidae</taxon>
        <taxon>Onygenales</taxon>
        <taxon>Ajellomycetaceae</taxon>
        <taxon>Emergomyces</taxon>
    </lineage>
</organism>
<dbReference type="EMBL" id="LGRN01000274">
    <property type="protein sequence ID" value="OJD13729.1"/>
    <property type="molecule type" value="Genomic_DNA"/>
</dbReference>
<evidence type="ECO:0000313" key="3">
    <source>
        <dbReference type="EMBL" id="OJD13729.1"/>
    </source>
</evidence>
<name>A0A1J9PAZ7_9EURO</name>
<feature type="domain" description="Fungal-type protein kinase" evidence="2">
    <location>
        <begin position="50"/>
        <end position="209"/>
    </location>
</feature>
<dbReference type="Gene3D" id="1.20.1250.20">
    <property type="entry name" value="MFS general substrate transporter like domains"/>
    <property type="match status" value="1"/>
</dbReference>
<feature type="transmembrane region" description="Helical" evidence="1">
    <location>
        <begin position="253"/>
        <end position="277"/>
    </location>
</feature>
<dbReference type="OrthoDB" id="4364552at2759"/>
<feature type="transmembrane region" description="Helical" evidence="1">
    <location>
        <begin position="213"/>
        <end position="232"/>
    </location>
</feature>
<gene>
    <name evidence="3" type="ORF">AJ78_05841</name>
</gene>
<dbReference type="InterPro" id="IPR036259">
    <property type="entry name" value="MFS_trans_sf"/>
</dbReference>
<dbReference type="PANTHER" id="PTHR11360">
    <property type="entry name" value="MONOCARBOXYLATE TRANSPORTER"/>
    <property type="match status" value="1"/>
</dbReference>
<proteinExistence type="predicted"/>
<dbReference type="VEuPathDB" id="FungiDB:AJ78_05841"/>
<feature type="transmembrane region" description="Helical" evidence="1">
    <location>
        <begin position="314"/>
        <end position="338"/>
    </location>
</feature>
<keyword evidence="1" id="KW-0472">Membrane</keyword>
<dbReference type="SUPFAM" id="SSF103473">
    <property type="entry name" value="MFS general substrate transporter"/>
    <property type="match status" value="1"/>
</dbReference>
<keyword evidence="4" id="KW-1185">Reference proteome</keyword>
<feature type="transmembrane region" description="Helical" evidence="1">
    <location>
        <begin position="376"/>
        <end position="395"/>
    </location>
</feature>
<protein>
    <recommendedName>
        <fullName evidence="2">Fungal-type protein kinase domain-containing protein</fullName>
    </recommendedName>
</protein>
<evidence type="ECO:0000256" key="1">
    <source>
        <dbReference type="SAM" id="Phobius"/>
    </source>
</evidence>
<evidence type="ECO:0000313" key="4">
    <source>
        <dbReference type="Proteomes" id="UP000182235"/>
    </source>
</evidence>
<sequence>MRLREAYDPARKINQRPLTQFFQPLEGSVVMWKLDIDFVDNSSVVRDFRCCWSQYSKRDEKEELLRKAAECEIINVTQYYYHETVCVSSKNDDILSIQEDLHVLTTNQTTTSSKSILYQYTALSLSFSKHTQSSSPTKLPAVQKPLNQVHRRVIIRDDGKPIFESSSRAVLLAGLVQSDIFPRNLLVNEDNKNPSHRAFLIHLDLVLRSDSPGLFGSLDLCLGLVLPSCIAIKARLPPRKNRFFLLSSLKDPAYVLLVIAGFFCFLGLLTPLFYIPIHAYEQGMGVSLAFYLTAIFNAASFVGRVVPGILADKLGCFNMFFSATITSGIIITFCWPEVQTNTELIMFTCIFGICSGAMTTRTAVAFTSIPKDPRDIGTYMGMGMGMGIASISALVGPPICGALLNDAAHLFGVPAPL</sequence>
<keyword evidence="1" id="KW-1133">Transmembrane helix</keyword>
<dbReference type="Pfam" id="PF17667">
    <property type="entry name" value="Pkinase_fungal"/>
    <property type="match status" value="1"/>
</dbReference>
<dbReference type="Proteomes" id="UP000182235">
    <property type="component" value="Unassembled WGS sequence"/>
</dbReference>